<gene>
    <name evidence="2" type="ORF">OUZ56_011725</name>
</gene>
<organism evidence="2 3">
    <name type="scientific">Daphnia magna</name>
    <dbReference type="NCBI Taxonomy" id="35525"/>
    <lineage>
        <taxon>Eukaryota</taxon>
        <taxon>Metazoa</taxon>
        <taxon>Ecdysozoa</taxon>
        <taxon>Arthropoda</taxon>
        <taxon>Crustacea</taxon>
        <taxon>Branchiopoda</taxon>
        <taxon>Diplostraca</taxon>
        <taxon>Cladocera</taxon>
        <taxon>Anomopoda</taxon>
        <taxon>Daphniidae</taxon>
        <taxon>Daphnia</taxon>
    </lineage>
</organism>
<evidence type="ECO:0000256" key="1">
    <source>
        <dbReference type="SAM" id="MobiDB-lite"/>
    </source>
</evidence>
<dbReference type="Proteomes" id="UP001234178">
    <property type="component" value="Unassembled WGS sequence"/>
</dbReference>
<dbReference type="EMBL" id="JAOYFB010000002">
    <property type="protein sequence ID" value="KAK4006571.1"/>
    <property type="molecule type" value="Genomic_DNA"/>
</dbReference>
<evidence type="ECO:0000313" key="2">
    <source>
        <dbReference type="EMBL" id="KAK4006571.1"/>
    </source>
</evidence>
<name>A0ABQ9Z0Z6_9CRUS</name>
<feature type="region of interest" description="Disordered" evidence="1">
    <location>
        <begin position="1"/>
        <end position="96"/>
    </location>
</feature>
<comment type="caution">
    <text evidence="2">The sequence shown here is derived from an EMBL/GenBank/DDBJ whole genome shotgun (WGS) entry which is preliminary data.</text>
</comment>
<reference evidence="2 3" key="1">
    <citation type="journal article" date="2023" name="Nucleic Acids Res.">
        <title>The hologenome of Daphnia magna reveals possible DNA methylation and microbiome-mediated evolution of the host genome.</title>
        <authorList>
            <person name="Chaturvedi A."/>
            <person name="Li X."/>
            <person name="Dhandapani V."/>
            <person name="Marshall H."/>
            <person name="Kissane S."/>
            <person name="Cuenca-Cambronero M."/>
            <person name="Asole G."/>
            <person name="Calvet F."/>
            <person name="Ruiz-Romero M."/>
            <person name="Marangio P."/>
            <person name="Guigo R."/>
            <person name="Rago D."/>
            <person name="Mirbahai L."/>
            <person name="Eastwood N."/>
            <person name="Colbourne J.K."/>
            <person name="Zhou J."/>
            <person name="Mallon E."/>
            <person name="Orsini L."/>
        </authorList>
    </citation>
    <scope>NUCLEOTIDE SEQUENCE [LARGE SCALE GENOMIC DNA]</scope>
    <source>
        <strain evidence="2">LRV0_1</strain>
    </source>
</reference>
<sequence>MSEMECTNEKRGFLQDNDLTIDAAEQYGNGGPQTSERHSRSQDSKVQFQDRPNSRENRVVTEVLIGAEKTAHTAETTIRQDEETVPPGDRSLSRGA</sequence>
<proteinExistence type="predicted"/>
<evidence type="ECO:0000313" key="3">
    <source>
        <dbReference type="Proteomes" id="UP001234178"/>
    </source>
</evidence>
<keyword evidence="3" id="KW-1185">Reference proteome</keyword>
<accession>A0ABQ9Z0Z6</accession>
<protein>
    <submittedName>
        <fullName evidence="2">Uncharacterized protein</fullName>
    </submittedName>
</protein>